<dbReference type="CDD" id="cd00207">
    <property type="entry name" value="fer2"/>
    <property type="match status" value="1"/>
</dbReference>
<comment type="caution">
    <text evidence="1">The sequence shown here is derived from an EMBL/GenBank/DDBJ whole genome shotgun (WGS) entry which is preliminary data.</text>
</comment>
<name>A0A1C2FYA3_9GAMM</name>
<protein>
    <submittedName>
        <fullName evidence="1">Ferredoxin</fullName>
    </submittedName>
</protein>
<accession>A0A1C2FYA3</accession>
<gene>
    <name evidence="1" type="ORF">C4900_13475</name>
</gene>
<dbReference type="Pfam" id="PF00111">
    <property type="entry name" value="Fer2"/>
    <property type="match status" value="1"/>
</dbReference>
<evidence type="ECO:0000313" key="1">
    <source>
        <dbReference type="EMBL" id="RCN56770.1"/>
    </source>
</evidence>
<sequence>MGSVTFIASPFDVEHVIYVESQRHTTLLSLARELPWPAHKTCGQGLCGACAVKIMFRDRERAMTQVTLSPDEKTLLYRAGKLTDAEYRAAHIPAHPAFWRLACQYVVEDEDILVFA</sequence>
<dbReference type="Gene3D" id="3.10.20.30">
    <property type="match status" value="1"/>
</dbReference>
<dbReference type="InterPro" id="IPR001041">
    <property type="entry name" value="2Fe-2S_ferredoxin-type"/>
</dbReference>
<dbReference type="STRING" id="163359.A9R16_04020"/>
<keyword evidence="2" id="KW-1185">Reference proteome</keyword>
<dbReference type="OrthoDB" id="9133614at2"/>
<dbReference type="AlphaFoldDB" id="A0A1C2FYA3"/>
<proteinExistence type="predicted"/>
<dbReference type="InterPro" id="IPR006058">
    <property type="entry name" value="2Fe2S_fd_BS"/>
</dbReference>
<dbReference type="GO" id="GO:0051537">
    <property type="term" value="F:2 iron, 2 sulfur cluster binding"/>
    <property type="evidence" value="ECO:0007669"/>
    <property type="project" value="InterPro"/>
</dbReference>
<dbReference type="SUPFAM" id="SSF54292">
    <property type="entry name" value="2Fe-2S ferredoxin-like"/>
    <property type="match status" value="1"/>
</dbReference>
<dbReference type="InterPro" id="IPR012675">
    <property type="entry name" value="Beta-grasp_dom_sf"/>
</dbReference>
<reference evidence="1 2" key="1">
    <citation type="submission" date="2018-02" db="EMBL/GenBank/DDBJ databases">
        <title>Insights into the biology of acidophilic members of the Acidiferrobacteraceae family derived from comparative genomic analyses.</title>
        <authorList>
            <person name="Issotta F."/>
            <person name="Thyssen C."/>
            <person name="Mena C."/>
            <person name="Moya A."/>
            <person name="Bellenberg S."/>
            <person name="Sproer C."/>
            <person name="Covarrubias P.C."/>
            <person name="Sand W."/>
            <person name="Quatrini R."/>
            <person name="Vera M."/>
        </authorList>
    </citation>
    <scope>NUCLEOTIDE SEQUENCE [LARGE SCALE GENOMIC DNA]</scope>
    <source>
        <strain evidence="2">m-1</strain>
    </source>
</reference>
<dbReference type="PROSITE" id="PS00197">
    <property type="entry name" value="2FE2S_FER_1"/>
    <property type="match status" value="1"/>
</dbReference>
<dbReference type="RefSeq" id="WP_065972024.1">
    <property type="nucleotide sequence ID" value="NZ_CP080624.1"/>
</dbReference>
<evidence type="ECO:0000313" key="2">
    <source>
        <dbReference type="Proteomes" id="UP000253250"/>
    </source>
</evidence>
<dbReference type="EMBL" id="PSYR01000002">
    <property type="protein sequence ID" value="RCN56770.1"/>
    <property type="molecule type" value="Genomic_DNA"/>
</dbReference>
<dbReference type="Proteomes" id="UP000253250">
    <property type="component" value="Unassembled WGS sequence"/>
</dbReference>
<organism evidence="1 2">
    <name type="scientific">Acidiferrobacter thiooxydans</name>
    <dbReference type="NCBI Taxonomy" id="163359"/>
    <lineage>
        <taxon>Bacteria</taxon>
        <taxon>Pseudomonadati</taxon>
        <taxon>Pseudomonadota</taxon>
        <taxon>Gammaproteobacteria</taxon>
        <taxon>Acidiferrobacterales</taxon>
        <taxon>Acidiferrobacteraceae</taxon>
        <taxon>Acidiferrobacter</taxon>
    </lineage>
</organism>
<dbReference type="InterPro" id="IPR036010">
    <property type="entry name" value="2Fe-2S_ferredoxin-like_sf"/>
</dbReference>